<dbReference type="STRING" id="169679.CSACC_03140"/>
<dbReference type="RefSeq" id="WP_077865998.1">
    <property type="nucleotide sequence ID" value="NZ_LZYZ01000005.1"/>
</dbReference>
<dbReference type="Pfam" id="PF01226">
    <property type="entry name" value="Form_Nir_trans"/>
    <property type="match status" value="1"/>
</dbReference>
<feature type="transmembrane region" description="Helical" evidence="5">
    <location>
        <begin position="231"/>
        <end position="251"/>
    </location>
</feature>
<dbReference type="PANTHER" id="PTHR30520">
    <property type="entry name" value="FORMATE TRANSPORTER-RELATED"/>
    <property type="match status" value="1"/>
</dbReference>
<proteinExistence type="predicted"/>
<dbReference type="GO" id="GO:0015499">
    <property type="term" value="F:formate transmembrane transporter activity"/>
    <property type="evidence" value="ECO:0007669"/>
    <property type="project" value="TreeGrafter"/>
</dbReference>
<dbReference type="Gene3D" id="1.20.1080.10">
    <property type="entry name" value="Glycerol uptake facilitator protein"/>
    <property type="match status" value="1"/>
</dbReference>
<evidence type="ECO:0000256" key="3">
    <source>
        <dbReference type="ARBA" id="ARBA00022989"/>
    </source>
</evidence>
<dbReference type="GO" id="GO:0005886">
    <property type="term" value="C:plasma membrane"/>
    <property type="evidence" value="ECO:0007669"/>
    <property type="project" value="TreeGrafter"/>
</dbReference>
<feature type="transmembrane region" description="Helical" evidence="5">
    <location>
        <begin position="107"/>
        <end position="127"/>
    </location>
</feature>
<feature type="transmembrane region" description="Helical" evidence="5">
    <location>
        <begin position="152"/>
        <end position="171"/>
    </location>
</feature>
<feature type="transmembrane region" description="Helical" evidence="5">
    <location>
        <begin position="205"/>
        <end position="224"/>
    </location>
</feature>
<name>A0A1S8N4L1_CLOSA</name>
<dbReference type="InterPro" id="IPR000292">
    <property type="entry name" value="For/NO2_transpt"/>
</dbReference>
<dbReference type="Proteomes" id="UP000191154">
    <property type="component" value="Unassembled WGS sequence"/>
</dbReference>
<evidence type="ECO:0000256" key="5">
    <source>
        <dbReference type="SAM" id="Phobius"/>
    </source>
</evidence>
<reference evidence="6 7" key="1">
    <citation type="submission" date="2016-05" db="EMBL/GenBank/DDBJ databases">
        <title>Microbial solvent formation.</title>
        <authorList>
            <person name="Poehlein A."/>
            <person name="Montoya Solano J.D."/>
            <person name="Flitsch S."/>
            <person name="Krabben P."/>
            <person name="Duerre P."/>
            <person name="Daniel R."/>
        </authorList>
    </citation>
    <scope>NUCLEOTIDE SEQUENCE [LARGE SCALE GENOMIC DNA]</scope>
    <source>
        <strain evidence="6 7">L1-8</strain>
    </source>
</reference>
<evidence type="ECO:0000256" key="4">
    <source>
        <dbReference type="ARBA" id="ARBA00023136"/>
    </source>
</evidence>
<dbReference type="EMBL" id="LZYZ01000005">
    <property type="protein sequence ID" value="OOM11342.1"/>
    <property type="molecule type" value="Genomic_DNA"/>
</dbReference>
<dbReference type="AlphaFoldDB" id="A0A1S8N4L1"/>
<feature type="transmembrane region" description="Helical" evidence="5">
    <location>
        <begin position="183"/>
        <end position="199"/>
    </location>
</feature>
<feature type="transmembrane region" description="Helical" evidence="5">
    <location>
        <begin position="68"/>
        <end position="95"/>
    </location>
</feature>
<keyword evidence="3 5" id="KW-1133">Transmembrane helix</keyword>
<accession>A0A1S8N4L1</accession>
<evidence type="ECO:0000256" key="1">
    <source>
        <dbReference type="ARBA" id="ARBA00004141"/>
    </source>
</evidence>
<protein>
    <submittedName>
        <fullName evidence="6">Nitrite transporter NirC</fullName>
    </submittedName>
</protein>
<dbReference type="InterPro" id="IPR023271">
    <property type="entry name" value="Aquaporin-like"/>
</dbReference>
<evidence type="ECO:0000313" key="6">
    <source>
        <dbReference type="EMBL" id="OOM11342.1"/>
    </source>
</evidence>
<sequence length="255" mass="28038">MYSNDIYTLSKLAEKKYKHASEKAAKYIGRAIVTGFYVIVAIILSYTTGAILYPNFPEFSKILVAGTFSFALALIVFLSGELFTGNNLIMCVAMYEKKITFKMALKVWSYSYIGNCIGSIILSYLFIKSGASFAVIQHYIEPIAHTKLELPIYQLILRGILCNFVVCLGYLTGIKMQSEGGKLVMMFFCVFAFIIAGFEHSVANMGVFSIAYFALGGLPILLILRNLLWVTLGNIIGGGVLLGLTSVLISVDDSN</sequence>
<comment type="subcellular location">
    <subcellularLocation>
        <location evidence="1">Membrane</location>
        <topology evidence="1">Multi-pass membrane protein</topology>
    </subcellularLocation>
</comment>
<keyword evidence="4 5" id="KW-0472">Membrane</keyword>
<organism evidence="6 7">
    <name type="scientific">Clostridium saccharobutylicum</name>
    <dbReference type="NCBI Taxonomy" id="169679"/>
    <lineage>
        <taxon>Bacteria</taxon>
        <taxon>Bacillati</taxon>
        <taxon>Bacillota</taxon>
        <taxon>Clostridia</taxon>
        <taxon>Eubacteriales</taxon>
        <taxon>Clostridiaceae</taxon>
        <taxon>Clostridium</taxon>
    </lineage>
</organism>
<feature type="transmembrane region" description="Helical" evidence="5">
    <location>
        <begin position="27"/>
        <end position="48"/>
    </location>
</feature>
<dbReference type="PANTHER" id="PTHR30520:SF8">
    <property type="entry name" value="NITRITE TRANSPORTER NIRC"/>
    <property type="match status" value="1"/>
</dbReference>
<evidence type="ECO:0000313" key="7">
    <source>
        <dbReference type="Proteomes" id="UP000191154"/>
    </source>
</evidence>
<keyword evidence="2 5" id="KW-0812">Transmembrane</keyword>
<evidence type="ECO:0000256" key="2">
    <source>
        <dbReference type="ARBA" id="ARBA00022692"/>
    </source>
</evidence>
<comment type="caution">
    <text evidence="6">The sequence shown here is derived from an EMBL/GenBank/DDBJ whole genome shotgun (WGS) entry which is preliminary data.</text>
</comment>
<gene>
    <name evidence="6" type="primary">nirC</name>
    <name evidence="6" type="ORF">CLOSAC_29000</name>
</gene>